<dbReference type="Gene3D" id="1.20.120.640">
    <property type="entry name" value="Anticodon-binding domain of a subclass of class I aminoacyl-tRNA synthetases"/>
    <property type="match status" value="1"/>
</dbReference>
<dbReference type="GO" id="GO:0005524">
    <property type="term" value="F:ATP binding"/>
    <property type="evidence" value="ECO:0007669"/>
    <property type="project" value="UniProtKB-UniRule"/>
</dbReference>
<keyword evidence="2 9" id="KW-0436">Ligase</keyword>
<comment type="cofactor">
    <cofactor evidence="9">
        <name>Zn(2+)</name>
        <dbReference type="ChEBI" id="CHEBI:29105"/>
    </cofactor>
    <text evidence="9">Binds 1 zinc ion per subunit.</text>
</comment>
<dbReference type="InterPro" id="IPR056411">
    <property type="entry name" value="CysS_C"/>
</dbReference>
<dbReference type="Pfam" id="PF23493">
    <property type="entry name" value="CysS_C"/>
    <property type="match status" value="1"/>
</dbReference>
<evidence type="ECO:0000256" key="2">
    <source>
        <dbReference type="ARBA" id="ARBA00022598"/>
    </source>
</evidence>
<dbReference type="EMBL" id="MHIF01000055">
    <property type="protein sequence ID" value="OGY46676.1"/>
    <property type="molecule type" value="Genomic_DNA"/>
</dbReference>
<evidence type="ECO:0000256" key="6">
    <source>
        <dbReference type="ARBA" id="ARBA00022840"/>
    </source>
</evidence>
<comment type="subunit">
    <text evidence="1 9">Monomer.</text>
</comment>
<comment type="subcellular location">
    <subcellularLocation>
        <location evidence="9">Cytoplasm</location>
    </subcellularLocation>
</comment>
<dbReference type="SUPFAM" id="SSF52374">
    <property type="entry name" value="Nucleotidylyl transferase"/>
    <property type="match status" value="1"/>
</dbReference>
<dbReference type="InterPro" id="IPR032678">
    <property type="entry name" value="tRNA-synt_1_cat_dom"/>
</dbReference>
<dbReference type="GO" id="GO:0006423">
    <property type="term" value="P:cysteinyl-tRNA aminoacylation"/>
    <property type="evidence" value="ECO:0007669"/>
    <property type="project" value="UniProtKB-UniRule"/>
</dbReference>
<evidence type="ECO:0000259" key="10">
    <source>
        <dbReference type="Pfam" id="PF01406"/>
    </source>
</evidence>
<evidence type="ECO:0000256" key="4">
    <source>
        <dbReference type="ARBA" id="ARBA00022741"/>
    </source>
</evidence>
<evidence type="ECO:0000256" key="1">
    <source>
        <dbReference type="ARBA" id="ARBA00011245"/>
    </source>
</evidence>
<feature type="short sequence motif" description="'KMSKS' region" evidence="9">
    <location>
        <begin position="288"/>
        <end position="292"/>
    </location>
</feature>
<dbReference type="Pfam" id="PF01406">
    <property type="entry name" value="tRNA-synt_1e"/>
    <property type="match status" value="1"/>
</dbReference>
<dbReference type="PANTHER" id="PTHR10890">
    <property type="entry name" value="CYSTEINYL-TRNA SYNTHETASE"/>
    <property type="match status" value="1"/>
</dbReference>
<protein>
    <recommendedName>
        <fullName evidence="9">Cysteine--tRNA ligase</fullName>
        <ecNumber evidence="9">6.1.1.16</ecNumber>
    </recommendedName>
    <alternativeName>
        <fullName evidence="9">Cysteinyl-tRNA synthetase</fullName>
        <shortName evidence="9">CysRS</shortName>
    </alternativeName>
</protein>
<dbReference type="PRINTS" id="PR00983">
    <property type="entry name" value="TRNASYNTHCYS"/>
</dbReference>
<feature type="binding site" evidence="9">
    <location>
        <position position="260"/>
    </location>
    <ligand>
        <name>Zn(2+)</name>
        <dbReference type="ChEBI" id="CHEBI:29105"/>
    </ligand>
</feature>
<keyword evidence="4 9" id="KW-0547">Nucleotide-binding</keyword>
<evidence type="ECO:0000313" key="12">
    <source>
        <dbReference type="EMBL" id="OGY46676.1"/>
    </source>
</evidence>
<gene>
    <name evidence="9" type="primary">cysS</name>
    <name evidence="12" type="ORF">A2663_04435</name>
</gene>
<keyword evidence="8 9" id="KW-0030">Aminoacyl-tRNA synthetase</keyword>
<keyword evidence="6 9" id="KW-0067">ATP-binding</keyword>
<dbReference type="GO" id="GO:0008270">
    <property type="term" value="F:zinc ion binding"/>
    <property type="evidence" value="ECO:0007669"/>
    <property type="project" value="UniProtKB-UniRule"/>
</dbReference>
<dbReference type="InterPro" id="IPR015803">
    <property type="entry name" value="Cys-tRNA-ligase"/>
</dbReference>
<accession>A0A1G1Y4B8</accession>
<dbReference type="InterPro" id="IPR009080">
    <property type="entry name" value="tRNAsynth_Ia_anticodon-bd"/>
</dbReference>
<dbReference type="NCBIfam" id="TIGR00435">
    <property type="entry name" value="cysS"/>
    <property type="match status" value="1"/>
</dbReference>
<reference evidence="12 13" key="1">
    <citation type="journal article" date="2016" name="Nat. Commun.">
        <title>Thousands of microbial genomes shed light on interconnected biogeochemical processes in an aquifer system.</title>
        <authorList>
            <person name="Anantharaman K."/>
            <person name="Brown C.T."/>
            <person name="Hug L.A."/>
            <person name="Sharon I."/>
            <person name="Castelle C.J."/>
            <person name="Probst A.J."/>
            <person name="Thomas B.C."/>
            <person name="Singh A."/>
            <person name="Wilkins M.J."/>
            <person name="Karaoz U."/>
            <person name="Brodie E.L."/>
            <person name="Williams K.H."/>
            <person name="Hubbard S.S."/>
            <person name="Banfield J.F."/>
        </authorList>
    </citation>
    <scope>NUCLEOTIDE SEQUENCE [LARGE SCALE GENOMIC DNA]</scope>
</reference>
<evidence type="ECO:0000256" key="9">
    <source>
        <dbReference type="HAMAP-Rule" id="MF_00041"/>
    </source>
</evidence>
<dbReference type="InterPro" id="IPR024909">
    <property type="entry name" value="Cys-tRNA/MSH_ligase"/>
</dbReference>
<keyword evidence="3 9" id="KW-0479">Metal-binding</keyword>
<dbReference type="HAMAP" id="MF_00041">
    <property type="entry name" value="Cys_tRNA_synth"/>
    <property type="match status" value="1"/>
</dbReference>
<dbReference type="CDD" id="cd00672">
    <property type="entry name" value="CysRS_core"/>
    <property type="match status" value="1"/>
</dbReference>
<feature type="binding site" evidence="9">
    <location>
        <position position="28"/>
    </location>
    <ligand>
        <name>Zn(2+)</name>
        <dbReference type="ChEBI" id="CHEBI:29105"/>
    </ligand>
</feature>
<comment type="caution">
    <text evidence="12">The sequence shown here is derived from an EMBL/GenBank/DDBJ whole genome shotgun (WGS) entry which is preliminary data.</text>
</comment>
<feature type="domain" description="Cysteinyl-tRNA ligase anticodon binding" evidence="11">
    <location>
        <begin position="418"/>
        <end position="463"/>
    </location>
</feature>
<dbReference type="AlphaFoldDB" id="A0A1G1Y4B8"/>
<evidence type="ECO:0000256" key="7">
    <source>
        <dbReference type="ARBA" id="ARBA00022917"/>
    </source>
</evidence>
<feature type="binding site" evidence="9">
    <location>
        <position position="231"/>
    </location>
    <ligand>
        <name>Zn(2+)</name>
        <dbReference type="ChEBI" id="CHEBI:29105"/>
    </ligand>
</feature>
<dbReference type="GO" id="GO:0004817">
    <property type="term" value="F:cysteine-tRNA ligase activity"/>
    <property type="evidence" value="ECO:0007669"/>
    <property type="project" value="UniProtKB-UniRule"/>
</dbReference>
<evidence type="ECO:0000256" key="8">
    <source>
        <dbReference type="ARBA" id="ARBA00023146"/>
    </source>
</evidence>
<feature type="short sequence motif" description="'HIGH' region" evidence="9">
    <location>
        <begin position="30"/>
        <end position="40"/>
    </location>
</feature>
<keyword evidence="9" id="KW-0963">Cytoplasm</keyword>
<comment type="similarity">
    <text evidence="9">Belongs to the class-I aminoacyl-tRNA synthetase family.</text>
</comment>
<organism evidence="12 13">
    <name type="scientific">Candidatus Buchananbacteria bacterium RIFCSPHIGHO2_01_FULL_46_12</name>
    <dbReference type="NCBI Taxonomy" id="1797536"/>
    <lineage>
        <taxon>Bacteria</taxon>
        <taxon>Candidatus Buchananiibacteriota</taxon>
    </lineage>
</organism>
<dbReference type="Gene3D" id="3.40.50.620">
    <property type="entry name" value="HUPs"/>
    <property type="match status" value="1"/>
</dbReference>
<sequence length="467" mass="53354">MLKIFNTLGRKKEEFRPLKKKQVSFYQCGPTVYWTQHIGNMRAMVIADLIRRSLEYLGYKVTFARNYTDVGHLTSDEDEGEDKIEIAARRDKLSPRAAADKYIAVFEQDVKDLNCLEPKFKPRATQYIPQMKKMVQQLLDKGFAYSTDLAIYFDVSKAKNYTQLSGQDLSKNISEKGKAEVSDPRKKNPADFALWFFKAGVHKNALQYWPSDFSSPLAKNGEGFPGWHLECSAMNKALFGPALDLHLGGVEHIPVHHTNEIAQSEAASGVKFVNYWIHNEHLNVDNGKMAKSQGTAYSLQEIKDRGFDPLVLRYFFLQAHYRSKQNFTWEALISAQSALAGWREKILADKQQKKGKINRDFKDKFLAALRDDFNLPQALAIAWNLLKSDLAGGDKLATILDFDRVLGLNLDQIKAEKIPKKILALAESRQIARREKNWSESDRLREEIARLGYKVLDAKDGYQILPR</sequence>
<feature type="binding site" evidence="9">
    <location>
        <position position="256"/>
    </location>
    <ligand>
        <name>Zn(2+)</name>
        <dbReference type="ChEBI" id="CHEBI:29105"/>
    </ligand>
</feature>
<dbReference type="SUPFAM" id="SSF47323">
    <property type="entry name" value="Anticodon-binding domain of a subclass of class I aminoacyl-tRNA synthetases"/>
    <property type="match status" value="1"/>
</dbReference>
<dbReference type="InterPro" id="IPR014729">
    <property type="entry name" value="Rossmann-like_a/b/a_fold"/>
</dbReference>
<dbReference type="GO" id="GO:0005829">
    <property type="term" value="C:cytosol"/>
    <property type="evidence" value="ECO:0007669"/>
    <property type="project" value="TreeGrafter"/>
</dbReference>
<dbReference type="Proteomes" id="UP000178432">
    <property type="component" value="Unassembled WGS sequence"/>
</dbReference>
<dbReference type="EC" id="6.1.1.16" evidence="9"/>
<dbReference type="PANTHER" id="PTHR10890:SF3">
    <property type="entry name" value="CYSTEINE--TRNA LIGASE, CYTOPLASMIC"/>
    <property type="match status" value="1"/>
</dbReference>
<feature type="domain" description="tRNA synthetases class I catalytic" evidence="10">
    <location>
        <begin position="15"/>
        <end position="336"/>
    </location>
</feature>
<feature type="binding site" evidence="9">
    <location>
        <position position="291"/>
    </location>
    <ligand>
        <name>ATP</name>
        <dbReference type="ChEBI" id="CHEBI:30616"/>
    </ligand>
</feature>
<evidence type="ECO:0000256" key="5">
    <source>
        <dbReference type="ARBA" id="ARBA00022833"/>
    </source>
</evidence>
<name>A0A1G1Y4B8_9BACT</name>
<evidence type="ECO:0000259" key="11">
    <source>
        <dbReference type="Pfam" id="PF23493"/>
    </source>
</evidence>
<comment type="catalytic activity">
    <reaction evidence="9">
        <text>tRNA(Cys) + L-cysteine + ATP = L-cysteinyl-tRNA(Cys) + AMP + diphosphate</text>
        <dbReference type="Rhea" id="RHEA:17773"/>
        <dbReference type="Rhea" id="RHEA-COMP:9661"/>
        <dbReference type="Rhea" id="RHEA-COMP:9679"/>
        <dbReference type="ChEBI" id="CHEBI:30616"/>
        <dbReference type="ChEBI" id="CHEBI:33019"/>
        <dbReference type="ChEBI" id="CHEBI:35235"/>
        <dbReference type="ChEBI" id="CHEBI:78442"/>
        <dbReference type="ChEBI" id="CHEBI:78517"/>
        <dbReference type="ChEBI" id="CHEBI:456215"/>
        <dbReference type="EC" id="6.1.1.16"/>
    </reaction>
</comment>
<keyword evidence="7 9" id="KW-0648">Protein biosynthesis</keyword>
<evidence type="ECO:0000256" key="3">
    <source>
        <dbReference type="ARBA" id="ARBA00022723"/>
    </source>
</evidence>
<evidence type="ECO:0000313" key="13">
    <source>
        <dbReference type="Proteomes" id="UP000178432"/>
    </source>
</evidence>
<keyword evidence="5 9" id="KW-0862">Zinc</keyword>
<proteinExistence type="inferred from homology"/>